<reference evidence="3 4" key="1">
    <citation type="submission" date="2016-10" db="EMBL/GenBank/DDBJ databases">
        <authorList>
            <person name="de Groot N.N."/>
        </authorList>
    </citation>
    <scope>NUCLEOTIDE SEQUENCE [LARGE SCALE GENOMIC DNA]</scope>
    <source>
        <strain evidence="4">P4-7,KCTC 19426,CECT 7604</strain>
    </source>
</reference>
<sequence>MVAVLLLIAAGVTAVAGRPGPPAGSRVLAVTRDLPTGATLTDADVATVSAADPPDGALGVASQAVGRQLSAPVRKGEVLTDVRLVSTGRPDPGAGRVAVPVRPADPATVDLLTPGIHVAVLAVAESGQATLLAPDAVVLAIPPPSKSEPDKRLVVLAVPTGAADRITAIGVSGALALRFT</sequence>
<accession>A0A1H0IVM5</accession>
<dbReference type="Pfam" id="PF08666">
    <property type="entry name" value="SAF"/>
    <property type="match status" value="1"/>
</dbReference>
<proteinExistence type="predicted"/>
<dbReference type="STRING" id="1090615.SAMN04515671_0667"/>
<dbReference type="CDD" id="cd11614">
    <property type="entry name" value="SAF_CpaB_FlgA_like"/>
    <property type="match status" value="1"/>
</dbReference>
<evidence type="ECO:0000313" key="3">
    <source>
        <dbReference type="EMBL" id="SDO35362.1"/>
    </source>
</evidence>
<dbReference type="AlphaFoldDB" id="A0A1H0IVM5"/>
<dbReference type="EMBL" id="LT629710">
    <property type="protein sequence ID" value="SDO35362.1"/>
    <property type="molecule type" value="Genomic_DNA"/>
</dbReference>
<keyword evidence="4" id="KW-1185">Reference proteome</keyword>
<feature type="domain" description="SAF" evidence="2">
    <location>
        <begin position="25"/>
        <end position="85"/>
    </location>
</feature>
<feature type="signal peptide" evidence="1">
    <location>
        <begin position="1"/>
        <end position="16"/>
    </location>
</feature>
<organism evidence="3 4">
    <name type="scientific">Nakamurella panacisegetis</name>
    <dbReference type="NCBI Taxonomy" id="1090615"/>
    <lineage>
        <taxon>Bacteria</taxon>
        <taxon>Bacillati</taxon>
        <taxon>Actinomycetota</taxon>
        <taxon>Actinomycetes</taxon>
        <taxon>Nakamurellales</taxon>
        <taxon>Nakamurellaceae</taxon>
        <taxon>Nakamurella</taxon>
    </lineage>
</organism>
<name>A0A1H0IVM5_9ACTN</name>
<keyword evidence="1" id="KW-0732">Signal</keyword>
<feature type="chain" id="PRO_5039165260" evidence="1">
    <location>
        <begin position="17"/>
        <end position="180"/>
    </location>
</feature>
<dbReference type="SMART" id="SM00858">
    <property type="entry name" value="SAF"/>
    <property type="match status" value="1"/>
</dbReference>
<dbReference type="InterPro" id="IPR013974">
    <property type="entry name" value="SAF"/>
</dbReference>
<evidence type="ECO:0000313" key="4">
    <source>
        <dbReference type="Proteomes" id="UP000198741"/>
    </source>
</evidence>
<evidence type="ECO:0000256" key="1">
    <source>
        <dbReference type="SAM" id="SignalP"/>
    </source>
</evidence>
<evidence type="ECO:0000259" key="2">
    <source>
        <dbReference type="SMART" id="SM00858"/>
    </source>
</evidence>
<gene>
    <name evidence="3" type="ORF">SAMN04515671_0667</name>
</gene>
<protein>
    <submittedName>
        <fullName evidence="3">SAF domain-containing protein</fullName>
    </submittedName>
</protein>
<dbReference type="Proteomes" id="UP000198741">
    <property type="component" value="Chromosome I"/>
</dbReference>
<dbReference type="RefSeq" id="WP_090474579.1">
    <property type="nucleotide sequence ID" value="NZ_LT629710.1"/>
</dbReference>